<proteinExistence type="predicted"/>
<dbReference type="Proteomes" id="UP000237310">
    <property type="component" value="Unassembled WGS sequence"/>
</dbReference>
<comment type="caution">
    <text evidence="3">The sequence shown here is derived from an EMBL/GenBank/DDBJ whole genome shotgun (WGS) entry which is preliminary data.</text>
</comment>
<dbReference type="GO" id="GO:0005975">
    <property type="term" value="P:carbohydrate metabolic process"/>
    <property type="evidence" value="ECO:0007669"/>
    <property type="project" value="TreeGrafter"/>
</dbReference>
<dbReference type="PANTHER" id="PTHR22901">
    <property type="entry name" value="SIALATE O-ACETYLESTERASE"/>
    <property type="match status" value="1"/>
</dbReference>
<dbReference type="EMBL" id="PQVG01000009">
    <property type="protein sequence ID" value="POY37248.1"/>
    <property type="molecule type" value="Genomic_DNA"/>
</dbReference>
<dbReference type="InterPro" id="IPR036514">
    <property type="entry name" value="SGNH_hydro_sf"/>
</dbReference>
<accession>A0A2S5A3U8</accession>
<dbReference type="SUPFAM" id="SSF52266">
    <property type="entry name" value="SGNH hydrolase"/>
    <property type="match status" value="1"/>
</dbReference>
<name>A0A2S5A3U8_9FLAO</name>
<keyword evidence="1" id="KW-0378">Hydrolase</keyword>
<feature type="domain" description="Sialate O-acetylesterase" evidence="2">
    <location>
        <begin position="282"/>
        <end position="389"/>
    </location>
</feature>
<dbReference type="InterPro" id="IPR005181">
    <property type="entry name" value="SASA"/>
</dbReference>
<dbReference type="OrthoDB" id="9816001at2"/>
<evidence type="ECO:0000313" key="4">
    <source>
        <dbReference type="Proteomes" id="UP000237310"/>
    </source>
</evidence>
<dbReference type="AlphaFoldDB" id="A0A2S5A3U8"/>
<protein>
    <submittedName>
        <fullName evidence="3">9-O-acetylesterase</fullName>
    </submittedName>
</protein>
<keyword evidence="4" id="KW-1185">Reference proteome</keyword>
<dbReference type="PANTHER" id="PTHR22901:SF0">
    <property type="entry name" value="SIALATE O-ACETYLESTERASE"/>
    <property type="match status" value="1"/>
</dbReference>
<dbReference type="Pfam" id="PF03629">
    <property type="entry name" value="SASA"/>
    <property type="match status" value="1"/>
</dbReference>
<dbReference type="Gene3D" id="3.40.50.1110">
    <property type="entry name" value="SGNH hydrolase"/>
    <property type="match status" value="1"/>
</dbReference>
<dbReference type="InterPro" id="IPR039329">
    <property type="entry name" value="SIAE"/>
</dbReference>
<evidence type="ECO:0000313" key="3">
    <source>
        <dbReference type="EMBL" id="POY37248.1"/>
    </source>
</evidence>
<evidence type="ECO:0000256" key="1">
    <source>
        <dbReference type="ARBA" id="ARBA00022801"/>
    </source>
</evidence>
<sequence>MNCTKKVLVLLLVLTTNLVAISQIKLPSLVGNNMVLQQNSKVNLWGWAAPNEKINIQLGWLNSKLEITAKPDGTWKTTVETPKASEKPYIIVLEASNKIVLKNVLIGEVWICSGQSNMYFPVGKEDKTWKTGVVNYEEEIKNANFPNIRLFTVLTKASPKPLDDVTGIWAECSPESIKNFSAVAYFYGRDLYQKLNIPIGLISSSWGGTKAEAWTAQNVLEENPDFLSILENDAKNEKTYQEKLEKYYSDFKTERIANNNDLTKSEVKKPKKEDNKTSYVLYNAMLYPLTNYTIKGAIWYQGESNAESAILYRSLFPAMVKNWRNVWNQGDFPFYYVQIAPHKGQNAFIREAQLLSLKTIPSSGMVVTTDVGDANNIHPIDKQTVGHRLALIARAKTYNENKLVYSGPIYNQMKIKKDRIQLFFDYADSGLVKTGDVLKEFEIAGDDKKFFPADAKIDGKTIIVSSKEVKNPVAVRFAWRAVPEPNLFNKENLPASPFRTDDWVIEPTKKE</sequence>
<organism evidence="3 4">
    <name type="scientific">Flavobacterium alvei</name>
    <dbReference type="NCBI Taxonomy" id="2080416"/>
    <lineage>
        <taxon>Bacteria</taxon>
        <taxon>Pseudomonadati</taxon>
        <taxon>Bacteroidota</taxon>
        <taxon>Flavobacteriia</taxon>
        <taxon>Flavobacteriales</taxon>
        <taxon>Flavobacteriaceae</taxon>
        <taxon>Flavobacterium</taxon>
    </lineage>
</organism>
<dbReference type="GO" id="GO:0001681">
    <property type="term" value="F:sialate O-acetylesterase activity"/>
    <property type="evidence" value="ECO:0007669"/>
    <property type="project" value="InterPro"/>
</dbReference>
<evidence type="ECO:0000259" key="2">
    <source>
        <dbReference type="Pfam" id="PF03629"/>
    </source>
</evidence>
<gene>
    <name evidence="3" type="ORF">C3L50_14590</name>
</gene>
<reference evidence="3 4" key="1">
    <citation type="submission" date="2018-01" db="EMBL/GenBank/DDBJ databases">
        <authorList>
            <person name="Gaut B.S."/>
            <person name="Morton B.R."/>
            <person name="Clegg M.T."/>
            <person name="Duvall M.R."/>
        </authorList>
    </citation>
    <scope>NUCLEOTIDE SEQUENCE [LARGE SCALE GENOMIC DNA]</scope>
    <source>
        <strain evidence="3 4">HR-AY</strain>
    </source>
</reference>